<keyword evidence="4 9" id="KW-0805">Transcription regulation</keyword>
<feature type="region of interest" description="Disordered" evidence="10">
    <location>
        <begin position="420"/>
        <end position="440"/>
    </location>
</feature>
<dbReference type="InterPro" id="IPR013947">
    <property type="entry name" value="Mediator_Med14"/>
</dbReference>
<dbReference type="GO" id="GO:0003712">
    <property type="term" value="F:transcription coregulator activity"/>
    <property type="evidence" value="ECO:0007669"/>
    <property type="project" value="UniProtKB-UniRule"/>
</dbReference>
<dbReference type="GO" id="GO:0070847">
    <property type="term" value="C:core mediator complex"/>
    <property type="evidence" value="ECO:0007669"/>
    <property type="project" value="TreeGrafter"/>
</dbReference>
<keyword evidence="7 9" id="KW-0539">Nucleus</keyword>
<comment type="caution">
    <text evidence="12">The sequence shown here is derived from an EMBL/GenBank/DDBJ whole genome shotgun (WGS) entry which is preliminary data.</text>
</comment>
<evidence type="ECO:0000259" key="11">
    <source>
        <dbReference type="Pfam" id="PF08638"/>
    </source>
</evidence>
<sequence>MTARPPDPGQAVLPPPPPLPAEVVPGSAPALATDKPLAPGPASGPGVGLGPEPWFAFPIPSDADIEDELPPYFEEENVPLGQMLDRVVRKGYGDMRHLVTEVLPPLNPRQKPRHVIDYAKSTRQNVLKYLAILRWKAAVDTPASAAGPSGASQVGGANGASFPTPQTNGESNDTSPAAYVIAGKGKAKAMDSEDSKPVLRGKVTDTKRIQQFMEHQNRQHEEAIMHVKHAAKVVEGLRLRNPDLLTALSLLNLGTYPRLPSSLTEAFLPRTPLTNAAILDTLRRLNAHILYRLRCVDYLPPDLVVREIKDGRAYVSGAGPYGFRAELSLVGFGEGDEGRWWLTGVEWGWKSKEKGTDDPGGSGGANTKKFEGDERQQILDVANIEILPPRSVPEDRGDEIKGGAALVARRAVAGSRRGSVVLTPAETSSSRARTAEPEEHGQLKVDGPLVRLYNFLQHLSLSYQLEVLYSQALALAGGRRRGQLMVEIDRTKKVLRLKYWIRTRPQQAPQQSAAAVGKRQPSQAALGAPRPPLVGGILSVTLGEDLSPADHKTGLLAEIRDVGMVPSERELRLGLNVKWEIGEAGAGGGLKAGEVMDSTALRLDPNGLSIDDMITASTRIHAAHLTRSLAAPLLASPRIAIFPSSPPSLVESDSSARPVTLQVPLPSRTKSVSLLVGVSARAGLIEIEDEGAREGAASEERRMRVRMTMASVNEGRTRIADDVGRLMIAIVMDNLESQMRQLGWQPTRRLALRSQDLAKADLHPATSIFIPLPSSSLHYFVAKINPQGIAFELLKLARVQAESGIGTKLVVGDRTPMDLGKMRERRKGRVTKRRRVEEDRSDPSKTEKSQNQAGPAAHSQAVERLESRFEVDSRDLRNLYIFCNALVSQTIIEQQLKDRAIPYTLQYPPASGPGAPKSGSAVAGMVPTLAVNTIDLLKDPRAADVAMPRVYMQIQDWWKGGKCHVVTVVQLRHRPSVSEAGTSPAPAPGPRQSTAARAEGIDFDQASSVVKFSATDISRCVPAFLEQWERLSKVIVVAGEVSRLNKSDQFKDLRMLSFDLRTATFSYSPGFIASITYTPTSDSYLVTFTRTGSASGHSAMIAGVSPAAALTPRVALTPVTQMTPVAHMSGLTPAGMTPGMTPGSLVQTQESPHEVLAGLLSHRLNELVGTGRRKGTAGKEFILLLRSTLPLLLAIESIRAASTTDFPALVIRSVNQYRLIWDLDEKRYALDMTLLPGNESYLLSDGSEPVGGHVDPSCGALTRIPKFEGVVQSVWEGVRRDHIPLSEENEDIDAGGGGGGKKRKEKGKEAKVLAIKLDEGRSLGCEVGVVGSVLKAMSAGVEGVLGIGGNARAT</sequence>
<comment type="subcellular location">
    <subcellularLocation>
        <location evidence="1 9">Nucleus</location>
    </subcellularLocation>
</comment>
<comment type="function">
    <text evidence="9">Component of the Mediator complex, a coactivator involved in the regulated transcription of nearly all RNA polymerase II-dependent genes. Mediator functions as a bridge to convey information from gene-specific regulatory proteins to the basal RNA polymerase II transcription machinery. Mediator is recruited to promoters by direct interactions with regulatory proteins and serves as a scaffold for the assembly of a functional preinitiation complex with RNA polymerase II and the general transcription factors.</text>
</comment>
<feature type="domain" description="Mediator complex subunit MED14 N-terminal" evidence="11">
    <location>
        <begin position="202"/>
        <end position="319"/>
    </location>
</feature>
<dbReference type="GO" id="GO:0006357">
    <property type="term" value="P:regulation of transcription by RNA polymerase II"/>
    <property type="evidence" value="ECO:0007669"/>
    <property type="project" value="InterPro"/>
</dbReference>
<evidence type="ECO:0000256" key="5">
    <source>
        <dbReference type="ARBA" id="ARBA00023159"/>
    </source>
</evidence>
<evidence type="ECO:0000256" key="3">
    <source>
        <dbReference type="ARBA" id="ARBA00019619"/>
    </source>
</evidence>
<keyword evidence="13" id="KW-1185">Reference proteome</keyword>
<evidence type="ECO:0000256" key="7">
    <source>
        <dbReference type="ARBA" id="ARBA00023242"/>
    </source>
</evidence>
<feature type="compositionally biased region" description="Basic residues" evidence="10">
    <location>
        <begin position="823"/>
        <end position="834"/>
    </location>
</feature>
<feature type="compositionally biased region" description="Low complexity" evidence="10">
    <location>
        <begin position="143"/>
        <end position="155"/>
    </location>
</feature>
<comment type="similarity">
    <text evidence="2 9">Belongs to the Mediator complex subunit 14 family.</text>
</comment>
<reference evidence="12 13" key="1">
    <citation type="submission" date="2018-11" db="EMBL/GenBank/DDBJ databases">
        <title>Genome sequence of Saitozyma podzolica DSM 27192.</title>
        <authorList>
            <person name="Aliyu H."/>
            <person name="Gorte O."/>
            <person name="Ochsenreither K."/>
        </authorList>
    </citation>
    <scope>NUCLEOTIDE SEQUENCE [LARGE SCALE GENOMIC DNA]</scope>
    <source>
        <strain evidence="12 13">DSM 27192</strain>
    </source>
</reference>
<keyword evidence="6 9" id="KW-0804">Transcription</keyword>
<evidence type="ECO:0000256" key="1">
    <source>
        <dbReference type="ARBA" id="ARBA00004123"/>
    </source>
</evidence>
<feature type="region of interest" description="Disordered" evidence="10">
    <location>
        <begin position="1286"/>
        <end position="1305"/>
    </location>
</feature>
<dbReference type="GO" id="GO:0016592">
    <property type="term" value="C:mediator complex"/>
    <property type="evidence" value="ECO:0007669"/>
    <property type="project" value="UniProtKB-UniRule"/>
</dbReference>
<feature type="compositionally biased region" description="Polar residues" evidence="10">
    <location>
        <begin position="161"/>
        <end position="174"/>
    </location>
</feature>
<gene>
    <name evidence="12" type="primary">RGR1</name>
    <name evidence="12" type="ORF">EHS25_001987</name>
</gene>
<feature type="region of interest" description="Disordered" evidence="10">
    <location>
        <begin position="142"/>
        <end position="174"/>
    </location>
</feature>
<feature type="compositionally biased region" description="Pro residues" evidence="10">
    <location>
        <begin position="1"/>
        <end position="20"/>
    </location>
</feature>
<keyword evidence="5 9" id="KW-0010">Activator</keyword>
<feature type="region of interest" description="Disordered" evidence="10">
    <location>
        <begin position="816"/>
        <end position="863"/>
    </location>
</feature>
<feature type="region of interest" description="Disordered" evidence="10">
    <location>
        <begin position="1"/>
        <end position="50"/>
    </location>
</feature>
<evidence type="ECO:0000313" key="13">
    <source>
        <dbReference type="Proteomes" id="UP000279259"/>
    </source>
</evidence>
<proteinExistence type="inferred from homology"/>
<name>A0A427YEA9_9TREE</name>
<dbReference type="InterPro" id="IPR055122">
    <property type="entry name" value="Med14_N"/>
</dbReference>
<organism evidence="12 13">
    <name type="scientific">Saitozyma podzolica</name>
    <dbReference type="NCBI Taxonomy" id="1890683"/>
    <lineage>
        <taxon>Eukaryota</taxon>
        <taxon>Fungi</taxon>
        <taxon>Dikarya</taxon>
        <taxon>Basidiomycota</taxon>
        <taxon>Agaricomycotina</taxon>
        <taxon>Tremellomycetes</taxon>
        <taxon>Tremellales</taxon>
        <taxon>Trimorphomycetaceae</taxon>
        <taxon>Saitozyma</taxon>
    </lineage>
</organism>
<evidence type="ECO:0000256" key="2">
    <source>
        <dbReference type="ARBA" id="ARBA00007813"/>
    </source>
</evidence>
<dbReference type="Pfam" id="PF08638">
    <property type="entry name" value="Med14"/>
    <property type="match status" value="1"/>
</dbReference>
<comment type="subunit">
    <text evidence="9">Component of the Mediator complex.</text>
</comment>
<protein>
    <recommendedName>
        <fullName evidence="3 9">Mediator of RNA polymerase II transcription subunit 14</fullName>
    </recommendedName>
    <alternativeName>
        <fullName evidence="8 9">Mediator complex subunit 14</fullName>
    </alternativeName>
</protein>
<dbReference type="EMBL" id="RSCD01000013">
    <property type="protein sequence ID" value="RSH89438.1"/>
    <property type="molecule type" value="Genomic_DNA"/>
</dbReference>
<evidence type="ECO:0000256" key="8">
    <source>
        <dbReference type="ARBA" id="ARBA00032007"/>
    </source>
</evidence>
<evidence type="ECO:0000256" key="10">
    <source>
        <dbReference type="SAM" id="MobiDB-lite"/>
    </source>
</evidence>
<feature type="compositionally biased region" description="Basic and acidic residues" evidence="10">
    <location>
        <begin position="835"/>
        <end position="848"/>
    </location>
</feature>
<evidence type="ECO:0000256" key="9">
    <source>
        <dbReference type="RuleBase" id="RU365082"/>
    </source>
</evidence>
<dbReference type="PANTHER" id="PTHR12809">
    <property type="entry name" value="MEDIATOR COMPLEX SUBUNIT"/>
    <property type="match status" value="1"/>
</dbReference>
<evidence type="ECO:0000313" key="12">
    <source>
        <dbReference type="EMBL" id="RSH89438.1"/>
    </source>
</evidence>
<dbReference type="PANTHER" id="PTHR12809:SF2">
    <property type="entry name" value="MEDIATOR OF RNA POLYMERASE II TRANSCRIPTION SUBUNIT 14"/>
    <property type="match status" value="1"/>
</dbReference>
<feature type="region of interest" description="Disordered" evidence="10">
    <location>
        <begin position="352"/>
        <end position="371"/>
    </location>
</feature>
<dbReference type="STRING" id="1890683.A0A427YEA9"/>
<evidence type="ECO:0000256" key="4">
    <source>
        <dbReference type="ARBA" id="ARBA00023015"/>
    </source>
</evidence>
<accession>A0A427YEA9</accession>
<evidence type="ECO:0000256" key="6">
    <source>
        <dbReference type="ARBA" id="ARBA00023163"/>
    </source>
</evidence>
<dbReference type="Proteomes" id="UP000279259">
    <property type="component" value="Unassembled WGS sequence"/>
</dbReference>
<dbReference type="OrthoDB" id="205099at2759"/>